<keyword evidence="4" id="KW-0677">Repeat</keyword>
<dbReference type="Pfam" id="PF00400">
    <property type="entry name" value="WD40"/>
    <property type="match status" value="6"/>
</dbReference>
<dbReference type="InterPro" id="IPR015943">
    <property type="entry name" value="WD40/YVTN_repeat-like_dom_sf"/>
</dbReference>
<dbReference type="SMART" id="SM00320">
    <property type="entry name" value="WD40"/>
    <property type="match status" value="7"/>
</dbReference>
<dbReference type="InterPro" id="IPR051350">
    <property type="entry name" value="WD_repeat-ST_regulator"/>
</dbReference>
<organism evidence="8 9">
    <name type="scientific">Linum tenue</name>
    <dbReference type="NCBI Taxonomy" id="586396"/>
    <lineage>
        <taxon>Eukaryota</taxon>
        <taxon>Viridiplantae</taxon>
        <taxon>Streptophyta</taxon>
        <taxon>Embryophyta</taxon>
        <taxon>Tracheophyta</taxon>
        <taxon>Spermatophyta</taxon>
        <taxon>Magnoliopsida</taxon>
        <taxon>eudicotyledons</taxon>
        <taxon>Gunneridae</taxon>
        <taxon>Pentapetalae</taxon>
        <taxon>rosids</taxon>
        <taxon>fabids</taxon>
        <taxon>Malpighiales</taxon>
        <taxon>Linaceae</taxon>
        <taxon>Linum</taxon>
    </lineage>
</organism>
<feature type="repeat" description="WD" evidence="6">
    <location>
        <begin position="473"/>
        <end position="505"/>
    </location>
</feature>
<dbReference type="InterPro" id="IPR006595">
    <property type="entry name" value="CTLH_C"/>
</dbReference>
<keyword evidence="3 6" id="KW-0853">WD repeat</keyword>
<dbReference type="AlphaFoldDB" id="A0AAV0IC64"/>
<dbReference type="FunFam" id="2.130.10.10:FF:000087">
    <property type="entry name" value="WD repeat-containing protein 26 homolog"/>
    <property type="match status" value="1"/>
</dbReference>
<evidence type="ECO:0000256" key="1">
    <source>
        <dbReference type="ARBA" id="ARBA00004496"/>
    </source>
</evidence>
<dbReference type="InterPro" id="IPR006594">
    <property type="entry name" value="LisH"/>
</dbReference>
<protein>
    <recommendedName>
        <fullName evidence="7">CTLH domain-containing protein</fullName>
    </recommendedName>
</protein>
<evidence type="ECO:0000256" key="6">
    <source>
        <dbReference type="PROSITE-ProRule" id="PRU00221"/>
    </source>
</evidence>
<dbReference type="PROSITE" id="PS50082">
    <property type="entry name" value="WD_REPEATS_2"/>
    <property type="match status" value="4"/>
</dbReference>
<comment type="subcellular location">
    <subcellularLocation>
        <location evidence="1">Cytoplasm</location>
    </subcellularLocation>
</comment>
<comment type="caution">
    <text evidence="8">The sequence shown here is derived from an EMBL/GenBank/DDBJ whole genome shotgun (WGS) entry which is preliminary data.</text>
</comment>
<dbReference type="GO" id="GO:0005737">
    <property type="term" value="C:cytoplasm"/>
    <property type="evidence" value="ECO:0007669"/>
    <property type="project" value="UniProtKB-SubCell"/>
</dbReference>
<feature type="repeat" description="WD" evidence="6">
    <location>
        <begin position="446"/>
        <end position="472"/>
    </location>
</feature>
<accession>A0AAV0IC64</accession>
<evidence type="ECO:0000313" key="9">
    <source>
        <dbReference type="Proteomes" id="UP001154282"/>
    </source>
</evidence>
<dbReference type="PANTHER" id="PTHR22838">
    <property type="entry name" value="WD REPEAT PROTEIN 26-RELATED"/>
    <property type="match status" value="1"/>
</dbReference>
<dbReference type="CDD" id="cd00200">
    <property type="entry name" value="WD40"/>
    <property type="match status" value="1"/>
</dbReference>
<dbReference type="Proteomes" id="UP001154282">
    <property type="component" value="Unassembled WGS sequence"/>
</dbReference>
<dbReference type="Gene3D" id="2.130.10.10">
    <property type="entry name" value="YVTN repeat-like/Quinoprotein amine dehydrogenase"/>
    <property type="match status" value="1"/>
</dbReference>
<comment type="subunit">
    <text evidence="5">Interacts with RANBPM.</text>
</comment>
<feature type="repeat" description="WD" evidence="6">
    <location>
        <begin position="215"/>
        <end position="248"/>
    </location>
</feature>
<evidence type="ECO:0000256" key="2">
    <source>
        <dbReference type="ARBA" id="ARBA00022490"/>
    </source>
</evidence>
<feature type="repeat" description="WD" evidence="6">
    <location>
        <begin position="260"/>
        <end position="301"/>
    </location>
</feature>
<dbReference type="PANTHER" id="PTHR22838:SF23">
    <property type="entry name" value="WD REPEAT-CONTAINING PROTEIN WDS HOMOLOG"/>
    <property type="match status" value="1"/>
</dbReference>
<sequence>MDNLCTAIGPKGLITRHEFVRLIVQSLYSLGYRKSALTLESESSISGKSSQLELLESQILQGNWDACIDIINSMEDLVEEARSSALFLLFKQFLSECLNCGNISLALHILRNQVPALLVREKVCNLARGIFSLKEIGFRNKEEIHDLRKSCLCEMEKLLPPPILLAEGRLVYLVENAIIAQIDCCKYHNTDAGVSLYQDHCCSRDQIPTETFQILTEHKNEVWFVQFSNNGEYLASSSSDCTAIVWKVMEDGQLAFKHVLSSHHKPVSFVAWSPDDTRLLTCGNGEVLKLWDVETGTCLSTFGGHGFIVSSCAWFPDSKQLVCGSSEPGKGIYVWDCDGKEIKSWKGRRMPKVSDLAVTPDGEHLIVVSDKEIRKFNVETSTEQLILEAHSITSLSVSTNGDYFIVNLNSQEIHLWDVACKWDKPLRFVGHKQDKYVIRSCFGGLNSSFIASGSEDSQVYIWNRRDPKPIEILSGHLMTVNCVSWNPRRHRMLASASDDGTVRIWGPSKLNSHSK</sequence>
<dbReference type="PROSITE" id="PS50294">
    <property type="entry name" value="WD_REPEATS_REGION"/>
    <property type="match status" value="3"/>
</dbReference>
<dbReference type="EMBL" id="CAMGYJ010000003">
    <property type="protein sequence ID" value="CAI0393875.1"/>
    <property type="molecule type" value="Genomic_DNA"/>
</dbReference>
<evidence type="ECO:0000256" key="5">
    <source>
        <dbReference type="ARBA" id="ARBA00065067"/>
    </source>
</evidence>
<keyword evidence="2" id="KW-0963">Cytoplasm</keyword>
<dbReference type="PROSITE" id="PS50897">
    <property type="entry name" value="CTLH"/>
    <property type="match status" value="1"/>
</dbReference>
<dbReference type="SMART" id="SM00668">
    <property type="entry name" value="CTLH"/>
    <property type="match status" value="1"/>
</dbReference>
<evidence type="ECO:0000256" key="4">
    <source>
        <dbReference type="ARBA" id="ARBA00022737"/>
    </source>
</evidence>
<evidence type="ECO:0000259" key="7">
    <source>
        <dbReference type="PROSITE" id="PS50897"/>
    </source>
</evidence>
<dbReference type="PROSITE" id="PS50896">
    <property type="entry name" value="LISH"/>
    <property type="match status" value="1"/>
</dbReference>
<name>A0AAV0IC64_9ROSI</name>
<evidence type="ECO:0000313" key="8">
    <source>
        <dbReference type="EMBL" id="CAI0393875.1"/>
    </source>
</evidence>
<evidence type="ECO:0000256" key="3">
    <source>
        <dbReference type="ARBA" id="ARBA00022574"/>
    </source>
</evidence>
<dbReference type="InterPro" id="IPR036322">
    <property type="entry name" value="WD40_repeat_dom_sf"/>
</dbReference>
<reference evidence="8" key="1">
    <citation type="submission" date="2022-08" db="EMBL/GenBank/DDBJ databases">
        <authorList>
            <person name="Gutierrez-Valencia J."/>
        </authorList>
    </citation>
    <scope>NUCLEOTIDE SEQUENCE</scope>
</reference>
<dbReference type="Pfam" id="PF23627">
    <property type="entry name" value="LisH_WDR26"/>
    <property type="match status" value="1"/>
</dbReference>
<feature type="domain" description="CTLH" evidence="7">
    <location>
        <begin position="48"/>
        <end position="105"/>
    </location>
</feature>
<proteinExistence type="predicted"/>
<keyword evidence="9" id="KW-1185">Reference proteome</keyword>
<gene>
    <name evidence="8" type="ORF">LITE_LOCUS8120</name>
</gene>
<dbReference type="InterPro" id="IPR001680">
    <property type="entry name" value="WD40_rpt"/>
</dbReference>
<dbReference type="SUPFAM" id="SSF50978">
    <property type="entry name" value="WD40 repeat-like"/>
    <property type="match status" value="1"/>
</dbReference>